<dbReference type="Proteomes" id="UP000034034">
    <property type="component" value="Chromosome"/>
</dbReference>
<dbReference type="HOGENOM" id="CLU_3333815_0_0_11"/>
<dbReference type="PATRIC" id="fig|408015.6.peg.1148"/>
<keyword evidence="2" id="KW-1185">Reference proteome</keyword>
<dbReference type="EMBL" id="CP009922">
    <property type="protein sequence ID" value="AKG42502.1"/>
    <property type="molecule type" value="Genomic_DNA"/>
</dbReference>
<evidence type="ECO:0000313" key="1">
    <source>
        <dbReference type="EMBL" id="AKG42502.1"/>
    </source>
</evidence>
<dbReference type="AlphaFoldDB" id="A0A0F7FQT0"/>
<evidence type="ECO:0000313" key="2">
    <source>
        <dbReference type="Proteomes" id="UP000034034"/>
    </source>
</evidence>
<name>A0A0F7FQT0_9ACTN</name>
<proteinExistence type="predicted"/>
<organism evidence="1 2">
    <name type="scientific">Streptomyces xiamenensis</name>
    <dbReference type="NCBI Taxonomy" id="408015"/>
    <lineage>
        <taxon>Bacteria</taxon>
        <taxon>Bacillati</taxon>
        <taxon>Actinomycetota</taxon>
        <taxon>Actinomycetes</taxon>
        <taxon>Kitasatosporales</taxon>
        <taxon>Streptomycetaceae</taxon>
        <taxon>Streptomyces</taxon>
    </lineage>
</organism>
<gene>
    <name evidence="1" type="ORF">SXIM_11180</name>
</gene>
<reference evidence="1" key="1">
    <citation type="submission" date="2019-08" db="EMBL/GenBank/DDBJ databases">
        <title>Complete genome sequence of a mangrove-derived Streptomyces xiamenensis.</title>
        <authorList>
            <person name="Xu J."/>
        </authorList>
    </citation>
    <scope>NUCLEOTIDE SEQUENCE</scope>
    <source>
        <strain evidence="1">318</strain>
    </source>
</reference>
<accession>A0A0F7FQT0</accession>
<protein>
    <submittedName>
        <fullName evidence="1">Uncharacterized protein</fullName>
    </submittedName>
</protein>
<dbReference type="KEGG" id="sxi:SXIM_11180"/>
<dbReference type="STRING" id="408015.SXIM_11180"/>
<sequence>MRNPSRASSVCPPRAWCPRRVDSARISRTIRCCRLATG</sequence>